<dbReference type="PANTHER" id="PTHR36558:SF1">
    <property type="entry name" value="RESTRICTION ENDONUCLEASE DOMAIN-CONTAINING PROTEIN-RELATED"/>
    <property type="match status" value="1"/>
</dbReference>
<protein>
    <submittedName>
        <fullName evidence="2">Uma2 family endonuclease</fullName>
    </submittedName>
</protein>
<dbReference type="InterPro" id="IPR012296">
    <property type="entry name" value="Nuclease_put_TT1808"/>
</dbReference>
<accession>A0A937W616</accession>
<reference evidence="2" key="1">
    <citation type="submission" date="2019-03" db="EMBL/GenBank/DDBJ databases">
        <title>Lake Tanganyika Metagenome-Assembled Genomes (MAGs).</title>
        <authorList>
            <person name="Tran P."/>
        </authorList>
    </citation>
    <scope>NUCLEOTIDE SEQUENCE</scope>
    <source>
        <strain evidence="2">K_DeepCast_65m_m2_066</strain>
    </source>
</reference>
<dbReference type="Pfam" id="PF05685">
    <property type="entry name" value="Uma2"/>
    <property type="match status" value="1"/>
</dbReference>
<organism evidence="2 3">
    <name type="scientific">Tectimicrobiota bacterium</name>
    <dbReference type="NCBI Taxonomy" id="2528274"/>
    <lineage>
        <taxon>Bacteria</taxon>
        <taxon>Pseudomonadati</taxon>
        <taxon>Nitrospinota/Tectimicrobiota group</taxon>
        <taxon>Candidatus Tectimicrobiota</taxon>
    </lineage>
</organism>
<dbReference type="InterPro" id="IPR008538">
    <property type="entry name" value="Uma2"/>
</dbReference>
<evidence type="ECO:0000259" key="1">
    <source>
        <dbReference type="Pfam" id="PF05685"/>
    </source>
</evidence>
<evidence type="ECO:0000313" key="2">
    <source>
        <dbReference type="EMBL" id="MBM3226385.1"/>
    </source>
</evidence>
<dbReference type="CDD" id="cd06260">
    <property type="entry name" value="DUF820-like"/>
    <property type="match status" value="1"/>
</dbReference>
<dbReference type="InterPro" id="IPR011335">
    <property type="entry name" value="Restrct_endonuc-II-like"/>
</dbReference>
<comment type="caution">
    <text evidence="2">The sequence shown here is derived from an EMBL/GenBank/DDBJ whole genome shotgun (WGS) entry which is preliminary data.</text>
</comment>
<dbReference type="SUPFAM" id="SSF52980">
    <property type="entry name" value="Restriction endonuclease-like"/>
    <property type="match status" value="1"/>
</dbReference>
<dbReference type="Gene3D" id="3.90.1570.10">
    <property type="entry name" value="tt1808, chain A"/>
    <property type="match status" value="1"/>
</dbReference>
<keyword evidence="2" id="KW-0540">Nuclease</keyword>
<name>A0A937W616_UNCTE</name>
<dbReference type="PANTHER" id="PTHR36558">
    <property type="entry name" value="GLR1098 PROTEIN"/>
    <property type="match status" value="1"/>
</dbReference>
<dbReference type="Proteomes" id="UP000712673">
    <property type="component" value="Unassembled WGS sequence"/>
</dbReference>
<keyword evidence="2" id="KW-0255">Endonuclease</keyword>
<dbReference type="EMBL" id="VGLS01000890">
    <property type="protein sequence ID" value="MBM3226385.1"/>
    <property type="molecule type" value="Genomic_DNA"/>
</dbReference>
<gene>
    <name evidence="2" type="ORF">FJZ47_21690</name>
</gene>
<sequence length="202" mass="22997">MNRHLLLTPTRFTMDEYLTFERAAEERHEYLDGVIYDMAGESPHHGFIAMNLGTALTVQLRGTGCRALRKDMKVQYGPYSPSSTKGLYAYPDMLVICGEMRFHDQVRDVLLNPVLIAEILSPSTASYDRGEKFLRYRRYLPSLTDYLLVSQDIPMLKHSRRTAPATWELHTLTGLDAVLTLPDLRVRLVLADLYDGVIFPSG</sequence>
<dbReference type="GO" id="GO:0004519">
    <property type="term" value="F:endonuclease activity"/>
    <property type="evidence" value="ECO:0007669"/>
    <property type="project" value="UniProtKB-KW"/>
</dbReference>
<dbReference type="AlphaFoldDB" id="A0A937W616"/>
<keyword evidence="2" id="KW-0378">Hydrolase</keyword>
<evidence type="ECO:0000313" key="3">
    <source>
        <dbReference type="Proteomes" id="UP000712673"/>
    </source>
</evidence>
<feature type="domain" description="Putative restriction endonuclease" evidence="1">
    <location>
        <begin position="15"/>
        <end position="184"/>
    </location>
</feature>
<proteinExistence type="predicted"/>